<evidence type="ECO:0000313" key="3">
    <source>
        <dbReference type="Proteomes" id="UP000315496"/>
    </source>
</evidence>
<gene>
    <name evidence="2" type="ORF">GMRT_11428</name>
    <name evidence="1" type="ORF">GMRT_24095</name>
</gene>
<organism evidence="2 3">
    <name type="scientific">Giardia muris</name>
    <dbReference type="NCBI Taxonomy" id="5742"/>
    <lineage>
        <taxon>Eukaryota</taxon>
        <taxon>Metamonada</taxon>
        <taxon>Diplomonadida</taxon>
        <taxon>Hexamitidae</taxon>
        <taxon>Giardiinae</taxon>
        <taxon>Giardia</taxon>
    </lineage>
</organism>
<name>A0A4Z1SR09_GIAMU</name>
<dbReference type="VEuPathDB" id="GiardiaDB:GMRT_11428"/>
<accession>A0A4Z1SR09</accession>
<dbReference type="Proteomes" id="UP000315496">
    <property type="component" value="Chromosome 2"/>
</dbReference>
<proteinExistence type="predicted"/>
<keyword evidence="3" id="KW-1185">Reference proteome</keyword>
<comment type="caution">
    <text evidence="2">The sequence shown here is derived from an EMBL/GenBank/DDBJ whole genome shotgun (WGS) entry which is preliminary data.</text>
</comment>
<reference evidence="2 3" key="1">
    <citation type="submission" date="2019-05" db="EMBL/GenBank/DDBJ databases">
        <title>The compact genome of Giardia muris reveals important steps in the evolution of intestinal protozoan parasites.</title>
        <authorList>
            <person name="Xu F."/>
            <person name="Jimenez-Gonzalez A."/>
            <person name="Einarsson E."/>
            <person name="Astvaldsson A."/>
            <person name="Peirasmaki D."/>
            <person name="Eckmann L."/>
            <person name="Andersson J.O."/>
            <person name="Svard S.G."/>
            <person name="Jerlstrom-Hultqvist J."/>
        </authorList>
    </citation>
    <scope>NUCLEOTIDE SEQUENCE [LARGE SCALE GENOMIC DNA]</scope>
    <source>
        <strain evidence="2 3">Roberts-Thomson</strain>
    </source>
</reference>
<dbReference type="EMBL" id="VDLU01000002">
    <property type="protein sequence ID" value="TNJ28286.1"/>
    <property type="molecule type" value="Genomic_DNA"/>
</dbReference>
<dbReference type="VEuPathDB" id="GiardiaDB:GMRT_24095"/>
<dbReference type="AlphaFoldDB" id="A0A4Z1SR09"/>
<protein>
    <submittedName>
        <fullName evidence="2">Uncharacterized protein</fullName>
    </submittedName>
</protein>
<evidence type="ECO:0000313" key="1">
    <source>
        <dbReference type="EMBL" id="TNJ27088.1"/>
    </source>
</evidence>
<sequence length="150" mass="16482">MSAFHAAAGRTTFEYKYNIVLQNSTELSGQLSFDLRVGIDTDAEKLEPTVTTLAIYPVANMLTDLSAHDSSGSSVDQEFLRSLLSLVIKSEFSANNTTTFNTLMRNTAVNIMNGNFINPDSFQAVFLPNEDKVLILGEVFQNPVINNDPV</sequence>
<evidence type="ECO:0000313" key="2">
    <source>
        <dbReference type="EMBL" id="TNJ28286.1"/>
    </source>
</evidence>
<dbReference type="EMBL" id="VDLU01000004">
    <property type="protein sequence ID" value="TNJ27088.1"/>
    <property type="molecule type" value="Genomic_DNA"/>
</dbReference>
<dbReference type="Proteomes" id="UP000315496">
    <property type="component" value="Chromosome 4"/>
</dbReference>